<dbReference type="AlphaFoldDB" id="A0A267ML98"/>
<gene>
    <name evidence="1" type="ORF">CCE28_10195</name>
</gene>
<reference evidence="1 2" key="1">
    <citation type="submission" date="2017-06" db="EMBL/GenBank/DDBJ databases">
        <title>Draft genome sequence of anaerobic fermentative bacterium Anaeromicrobium sediminis DY2726D isolated from West Pacific Ocean sediments.</title>
        <authorList>
            <person name="Zeng X."/>
        </authorList>
    </citation>
    <scope>NUCLEOTIDE SEQUENCE [LARGE SCALE GENOMIC DNA]</scope>
    <source>
        <strain evidence="1 2">DY2726D</strain>
    </source>
</reference>
<dbReference type="Pfam" id="PF22537">
    <property type="entry name" value="WbmS-like"/>
    <property type="match status" value="1"/>
</dbReference>
<dbReference type="RefSeq" id="WP_095133577.1">
    <property type="nucleotide sequence ID" value="NZ_NIBG01000007.1"/>
</dbReference>
<evidence type="ECO:0008006" key="3">
    <source>
        <dbReference type="Google" id="ProtNLM"/>
    </source>
</evidence>
<dbReference type="EMBL" id="NIBG01000007">
    <property type="protein sequence ID" value="PAB59573.1"/>
    <property type="molecule type" value="Genomic_DNA"/>
</dbReference>
<dbReference type="OrthoDB" id="9805877at2"/>
<dbReference type="InterPro" id="IPR054492">
    <property type="entry name" value="WbmS-like"/>
</dbReference>
<name>A0A267ML98_9FIRM</name>
<evidence type="ECO:0000313" key="2">
    <source>
        <dbReference type="Proteomes" id="UP000216024"/>
    </source>
</evidence>
<evidence type="ECO:0000313" key="1">
    <source>
        <dbReference type="EMBL" id="PAB59573.1"/>
    </source>
</evidence>
<proteinExistence type="predicted"/>
<comment type="caution">
    <text evidence="1">The sequence shown here is derived from an EMBL/GenBank/DDBJ whole genome shotgun (WGS) entry which is preliminary data.</text>
</comment>
<dbReference type="Proteomes" id="UP000216024">
    <property type="component" value="Unassembled WGS sequence"/>
</dbReference>
<dbReference type="Gene3D" id="3.20.20.370">
    <property type="entry name" value="Glycoside hydrolase/deacetylase"/>
    <property type="match status" value="1"/>
</dbReference>
<sequence>MAVDKKSNNNICDIWGSEPIFSFTVDVDWASEDAIKYCHSILEQHKIRPTYFLTHPSKFLYSLLEGGSINAGIHPNFISGSSHGNSYTEVINYCMHLLPNAECFRSHRYYDVNDITDAFYGLGLRYDSNLCTRFQKVNPFIHRSGLIRFPVYFEDGAYLLHEKSLNFNSVEKKLFSSAGLMVINIHPMHMVLNSPNFSYAQKVKNLLSSKEWNSLTYEDFKKLKYAGLGIRDFLINLFKFVNKNNYKIYTLKELYEIIKIHNYLE</sequence>
<protein>
    <recommendedName>
        <fullName evidence="3">NodB homology domain-containing protein</fullName>
    </recommendedName>
</protein>
<keyword evidence="2" id="KW-1185">Reference proteome</keyword>
<accession>A0A267ML98</accession>
<organism evidence="1 2">
    <name type="scientific">Anaeromicrobium sediminis</name>
    <dbReference type="NCBI Taxonomy" id="1478221"/>
    <lineage>
        <taxon>Bacteria</taxon>
        <taxon>Bacillati</taxon>
        <taxon>Bacillota</taxon>
        <taxon>Clostridia</taxon>
        <taxon>Peptostreptococcales</taxon>
        <taxon>Thermotaleaceae</taxon>
        <taxon>Anaeromicrobium</taxon>
    </lineage>
</organism>